<dbReference type="UniPathway" id="UPA00219"/>
<evidence type="ECO:0000256" key="4">
    <source>
        <dbReference type="ARBA" id="ARBA00022960"/>
    </source>
</evidence>
<dbReference type="STRING" id="245187.SAMN04488003_1058"/>
<dbReference type="EMBL" id="FOCI01000005">
    <property type="protein sequence ID" value="SEM81008.1"/>
    <property type="molecule type" value="Genomic_DNA"/>
</dbReference>
<dbReference type="PROSITE" id="PS52029">
    <property type="entry name" value="LD_TPASE"/>
    <property type="match status" value="1"/>
</dbReference>
<name>A0A1H8BGD0_9RHOB</name>
<comment type="pathway">
    <text evidence="1 7">Cell wall biogenesis; peptidoglycan biosynthesis.</text>
</comment>
<keyword evidence="6 7" id="KW-0961">Cell wall biogenesis/degradation</keyword>
<dbReference type="OrthoDB" id="9778545at2"/>
<reference evidence="10 11" key="1">
    <citation type="submission" date="2016-10" db="EMBL/GenBank/DDBJ databases">
        <authorList>
            <person name="de Groot N.N."/>
        </authorList>
    </citation>
    <scope>NUCLEOTIDE SEQUENCE [LARGE SCALE GENOMIC DNA]</scope>
    <source>
        <strain evidence="10 11">DSM 16213</strain>
    </source>
</reference>
<feature type="active site" description="Nucleophile" evidence="7">
    <location>
        <position position="450"/>
    </location>
</feature>
<evidence type="ECO:0000313" key="10">
    <source>
        <dbReference type="EMBL" id="SEM81008.1"/>
    </source>
</evidence>
<protein>
    <submittedName>
        <fullName evidence="10">Murein L,D-transpeptidase YcbB/YkuD</fullName>
    </submittedName>
</protein>
<dbReference type="Gene3D" id="1.10.101.10">
    <property type="entry name" value="PGBD-like superfamily/PGBD"/>
    <property type="match status" value="1"/>
</dbReference>
<dbReference type="GO" id="GO:0008360">
    <property type="term" value="P:regulation of cell shape"/>
    <property type="evidence" value="ECO:0007669"/>
    <property type="project" value="UniProtKB-UniRule"/>
</dbReference>
<gene>
    <name evidence="10" type="ORF">SAMN04488003_1058</name>
</gene>
<dbReference type="Pfam" id="PF01471">
    <property type="entry name" value="PG_binding_1"/>
    <property type="match status" value="1"/>
</dbReference>
<evidence type="ECO:0000256" key="1">
    <source>
        <dbReference type="ARBA" id="ARBA00004752"/>
    </source>
</evidence>
<feature type="active site" description="Proton donor/acceptor" evidence="7">
    <location>
        <position position="431"/>
    </location>
</feature>
<evidence type="ECO:0000256" key="6">
    <source>
        <dbReference type="ARBA" id="ARBA00023316"/>
    </source>
</evidence>
<keyword evidence="5 7" id="KW-0573">Peptidoglycan synthesis</keyword>
<evidence type="ECO:0000259" key="9">
    <source>
        <dbReference type="PROSITE" id="PS52029"/>
    </source>
</evidence>
<dbReference type="SUPFAM" id="SSF141523">
    <property type="entry name" value="L,D-transpeptidase catalytic domain-like"/>
    <property type="match status" value="1"/>
</dbReference>
<sequence length="539" mass="58427">MTTSMPRRPTGRILSGAAVLAVCLWLSPVTAAAQVTAYRQAVAESAARDEELAAFYRDRDFHAVWGGGDLAAQDRRNALLTALADAPAHGLPHDRYDAAGLLAQLKAAQTPAQQGAADVALTAAFLAYARDVATGILIPSEVVPLIVREVPQAPRIPLLRQFLASDDPASFLRALAPTSPEYVRLLHAKMRLEALAAQGGYGPAVTAASLAPGATGPDVIALRNRLIRMGHLDRTATRTYDATLQAAVTRLQRSMGLTEDGTAGPATMTEINVPLEDRLRSVVVAMERERWVSAPRGDRHVWVNLADFTAAIVDDDRVTFSTRSVIGALDANRQTPEFSDEMEFMVVNPSWYVPRSIIVNEYLPQLQQNAGAVGHIEVTDRDGRVIPRGAVNANRYTARTFPFAMRQPPGPQNALGLVKFMFPNEYNIYLHDTPAKALFSREARAFSHGCVRLNDPLAFAAALLAVQESDPQQFLDDRLRGGAESRVNLDVAVPVHLDYRTAFTGVTGGLQFRRDVYGRDAAIWQALEQAGVVVAAVQG</sequence>
<keyword evidence="3" id="KW-0808">Transferase</keyword>
<comment type="similarity">
    <text evidence="2">Belongs to the YkuD family.</text>
</comment>
<dbReference type="InterPro" id="IPR052905">
    <property type="entry name" value="LD-transpeptidase_YkuD-like"/>
</dbReference>
<feature type="chain" id="PRO_5011726211" evidence="8">
    <location>
        <begin position="32"/>
        <end position="539"/>
    </location>
</feature>
<dbReference type="InterPro" id="IPR036365">
    <property type="entry name" value="PGBD-like_sf"/>
</dbReference>
<organism evidence="10 11">
    <name type="scientific">Loktanella fryxellensis</name>
    <dbReference type="NCBI Taxonomy" id="245187"/>
    <lineage>
        <taxon>Bacteria</taxon>
        <taxon>Pseudomonadati</taxon>
        <taxon>Pseudomonadota</taxon>
        <taxon>Alphaproteobacteria</taxon>
        <taxon>Rhodobacterales</taxon>
        <taxon>Roseobacteraceae</taxon>
        <taxon>Loktanella</taxon>
    </lineage>
</organism>
<dbReference type="Pfam" id="PF03734">
    <property type="entry name" value="YkuD"/>
    <property type="match status" value="1"/>
</dbReference>
<dbReference type="InterPro" id="IPR038063">
    <property type="entry name" value="Transpep_catalytic_dom"/>
</dbReference>
<accession>A0A1H8BGD0</accession>
<keyword evidence="11" id="KW-1185">Reference proteome</keyword>
<dbReference type="GO" id="GO:0009252">
    <property type="term" value="P:peptidoglycan biosynthetic process"/>
    <property type="evidence" value="ECO:0007669"/>
    <property type="project" value="UniProtKB-UniPathway"/>
</dbReference>
<evidence type="ECO:0000256" key="7">
    <source>
        <dbReference type="PROSITE-ProRule" id="PRU01373"/>
    </source>
</evidence>
<keyword evidence="8" id="KW-0732">Signal</keyword>
<dbReference type="Proteomes" id="UP000199585">
    <property type="component" value="Unassembled WGS sequence"/>
</dbReference>
<dbReference type="SUPFAM" id="SSF47090">
    <property type="entry name" value="PGBD-like"/>
    <property type="match status" value="1"/>
</dbReference>
<dbReference type="PANTHER" id="PTHR41533:SF2">
    <property type="entry name" value="BLR7131 PROTEIN"/>
    <property type="match status" value="1"/>
</dbReference>
<dbReference type="InterPro" id="IPR036366">
    <property type="entry name" value="PGBDSf"/>
</dbReference>
<dbReference type="InterPro" id="IPR005490">
    <property type="entry name" value="LD_TPept_cat_dom"/>
</dbReference>
<evidence type="ECO:0000313" key="11">
    <source>
        <dbReference type="Proteomes" id="UP000199585"/>
    </source>
</evidence>
<evidence type="ECO:0000256" key="2">
    <source>
        <dbReference type="ARBA" id="ARBA00005992"/>
    </source>
</evidence>
<dbReference type="GO" id="GO:0004180">
    <property type="term" value="F:carboxypeptidase activity"/>
    <property type="evidence" value="ECO:0007669"/>
    <property type="project" value="UniProtKB-ARBA"/>
</dbReference>
<dbReference type="Pfam" id="PF20142">
    <property type="entry name" value="Scaffold"/>
    <property type="match status" value="1"/>
</dbReference>
<dbReference type="CDD" id="cd16913">
    <property type="entry name" value="YkuD_like"/>
    <property type="match status" value="1"/>
</dbReference>
<proteinExistence type="inferred from homology"/>
<evidence type="ECO:0000256" key="5">
    <source>
        <dbReference type="ARBA" id="ARBA00022984"/>
    </source>
</evidence>
<evidence type="ECO:0000256" key="8">
    <source>
        <dbReference type="SAM" id="SignalP"/>
    </source>
</evidence>
<dbReference type="GO" id="GO:0071555">
    <property type="term" value="P:cell wall organization"/>
    <property type="evidence" value="ECO:0007669"/>
    <property type="project" value="UniProtKB-UniRule"/>
</dbReference>
<feature type="domain" description="L,D-TPase catalytic" evidence="9">
    <location>
        <begin position="299"/>
        <end position="475"/>
    </location>
</feature>
<evidence type="ECO:0000256" key="3">
    <source>
        <dbReference type="ARBA" id="ARBA00022679"/>
    </source>
</evidence>
<keyword evidence="4 7" id="KW-0133">Cell shape</keyword>
<dbReference type="InterPro" id="IPR002477">
    <property type="entry name" value="Peptidoglycan-bd-like"/>
</dbReference>
<feature type="signal peptide" evidence="8">
    <location>
        <begin position="1"/>
        <end position="31"/>
    </location>
</feature>
<dbReference type="Gene3D" id="2.40.440.10">
    <property type="entry name" value="L,D-transpeptidase catalytic domain-like"/>
    <property type="match status" value="1"/>
</dbReference>
<dbReference type="RefSeq" id="WP_089899791.1">
    <property type="nucleotide sequence ID" value="NZ_FOCI01000005.1"/>
</dbReference>
<dbReference type="InterPro" id="IPR045380">
    <property type="entry name" value="LD_TPept_scaffold_dom"/>
</dbReference>
<dbReference type="GO" id="GO:0016740">
    <property type="term" value="F:transferase activity"/>
    <property type="evidence" value="ECO:0007669"/>
    <property type="project" value="UniProtKB-KW"/>
</dbReference>
<dbReference type="AlphaFoldDB" id="A0A1H8BGD0"/>
<dbReference type="PANTHER" id="PTHR41533">
    <property type="entry name" value="L,D-TRANSPEPTIDASE HI_1667-RELATED"/>
    <property type="match status" value="1"/>
</dbReference>